<dbReference type="InterPro" id="IPR017475">
    <property type="entry name" value="EPS_sugar_tfrase"/>
</dbReference>
<sequence>MVLWATVGALIVRFGVPDVEGLADSGTTYVLLSLALAAAWWMMLFFTGSREPTVLGYGSEEYKRVIKGSLWLFGLIAIISYSLQLETARGYIGVALPAGLIVLLLARVIVRKFLHLERKLGKSVQDVLIIGDSQSAEHLAKSLLSQPMAGYRPTGVYVPGNENGSVDLSLPLIGGATEAAELVNDIKEFRPDAVALSGGAQLAPQTIRALGWALADLQIRLIMAPALTDIAGPRIHTQPLAGLPLIHVSTPTLRKGQRILKRSFDILGGVSLVLVLLPLLIVVAIAVRLDSPGPALFRQVRIGAAGEPFEMLKFRSMVVDAEQRMNELRAASQGNDVLFKLKNDPRVTRIGAFLRRFSIDEVPQLFNVIGGTMSLVGPRPPLPAEVEQYEDHAHRRLLVRPGMTGLWQVSGRSLLSWDDTVRLDLYYVENWSLLGDCTILLRTVRAVVGHHGAY</sequence>
<evidence type="ECO:0000256" key="5">
    <source>
        <dbReference type="ARBA" id="ARBA00022989"/>
    </source>
</evidence>
<dbReference type="PANTHER" id="PTHR30576">
    <property type="entry name" value="COLANIC BIOSYNTHESIS UDP-GLUCOSE LIPID CARRIER TRANSFERASE"/>
    <property type="match status" value="1"/>
</dbReference>
<dbReference type="NCBIfam" id="TIGR03025">
    <property type="entry name" value="EPS_sugtrans"/>
    <property type="match status" value="1"/>
</dbReference>
<feature type="transmembrane region" description="Helical" evidence="7">
    <location>
        <begin position="27"/>
        <end position="47"/>
    </location>
</feature>
<gene>
    <name evidence="9" type="ORF">P4U43_13110</name>
</gene>
<evidence type="ECO:0000313" key="9">
    <source>
        <dbReference type="EMBL" id="MDF9278726.1"/>
    </source>
</evidence>
<dbReference type="EMBL" id="JAROKN010000040">
    <property type="protein sequence ID" value="MDF9278726.1"/>
    <property type="molecule type" value="Genomic_DNA"/>
</dbReference>
<keyword evidence="5 7" id="KW-1133">Transmembrane helix</keyword>
<comment type="subcellular location">
    <subcellularLocation>
        <location evidence="1">Membrane</location>
        <topology evidence="1">Multi-pass membrane protein</topology>
    </subcellularLocation>
</comment>
<protein>
    <submittedName>
        <fullName evidence="9">Sugar transferase</fullName>
    </submittedName>
</protein>
<keyword evidence="6 7" id="KW-0472">Membrane</keyword>
<proteinExistence type="inferred from homology"/>
<evidence type="ECO:0000256" key="6">
    <source>
        <dbReference type="ARBA" id="ARBA00023136"/>
    </source>
</evidence>
<comment type="similarity">
    <text evidence="2">Belongs to the bacterial sugar transferase family.</text>
</comment>
<reference evidence="9 10" key="1">
    <citation type="journal article" date="2023" name="Int. J. Syst. Evol. Microbiol.">
        <title>Arthrobacter vasquezii sp. nov., isolated from a soil sample from Union Glacier, Antarctica.</title>
        <authorList>
            <person name="Valenzuela-Ibaceta F."/>
            <person name="Carrasco V."/>
            <person name="Lagos-Moraga S."/>
            <person name="Dietz-Vargas C."/>
            <person name="Navarro C.A."/>
            <person name="Perez-Donoso J.M."/>
        </authorList>
    </citation>
    <scope>NUCLEOTIDE SEQUENCE [LARGE SCALE GENOMIC DNA]</scope>
    <source>
        <strain evidence="9 10">EH-1B-1</strain>
    </source>
</reference>
<evidence type="ECO:0000256" key="7">
    <source>
        <dbReference type="SAM" id="Phobius"/>
    </source>
</evidence>
<accession>A0ABT6CXF2</accession>
<evidence type="ECO:0000256" key="4">
    <source>
        <dbReference type="ARBA" id="ARBA00022692"/>
    </source>
</evidence>
<evidence type="ECO:0000256" key="2">
    <source>
        <dbReference type="ARBA" id="ARBA00006464"/>
    </source>
</evidence>
<dbReference type="PANTHER" id="PTHR30576:SF10">
    <property type="entry name" value="SLL5057 PROTEIN"/>
    <property type="match status" value="1"/>
</dbReference>
<evidence type="ECO:0000256" key="3">
    <source>
        <dbReference type="ARBA" id="ARBA00022679"/>
    </source>
</evidence>
<dbReference type="Proteomes" id="UP001220456">
    <property type="component" value="Unassembled WGS sequence"/>
</dbReference>
<comment type="caution">
    <text evidence="9">The sequence shown here is derived from an EMBL/GenBank/DDBJ whole genome shotgun (WGS) entry which is preliminary data.</text>
</comment>
<feature type="domain" description="Bacterial sugar transferase" evidence="8">
    <location>
        <begin position="261"/>
        <end position="448"/>
    </location>
</feature>
<name>A0ABT6CXF2_9MICC</name>
<dbReference type="InterPro" id="IPR003362">
    <property type="entry name" value="Bact_transf"/>
</dbReference>
<dbReference type="Pfam" id="PF13727">
    <property type="entry name" value="CoA_binding_3"/>
    <property type="match status" value="1"/>
</dbReference>
<organism evidence="9 10">
    <name type="scientific">Arthrobacter vasquezii</name>
    <dbReference type="NCBI Taxonomy" id="2977629"/>
    <lineage>
        <taxon>Bacteria</taxon>
        <taxon>Bacillati</taxon>
        <taxon>Actinomycetota</taxon>
        <taxon>Actinomycetes</taxon>
        <taxon>Micrococcales</taxon>
        <taxon>Micrococcaceae</taxon>
        <taxon>Arthrobacter</taxon>
    </lineage>
</organism>
<dbReference type="Pfam" id="PF02397">
    <property type="entry name" value="Bac_transf"/>
    <property type="match status" value="1"/>
</dbReference>
<keyword evidence="10" id="KW-1185">Reference proteome</keyword>
<evidence type="ECO:0000313" key="10">
    <source>
        <dbReference type="Proteomes" id="UP001220456"/>
    </source>
</evidence>
<keyword evidence="3 9" id="KW-0808">Transferase</keyword>
<evidence type="ECO:0000259" key="8">
    <source>
        <dbReference type="Pfam" id="PF02397"/>
    </source>
</evidence>
<feature type="transmembrane region" description="Helical" evidence="7">
    <location>
        <begin position="68"/>
        <end position="85"/>
    </location>
</feature>
<feature type="transmembrane region" description="Helical" evidence="7">
    <location>
        <begin position="264"/>
        <end position="287"/>
    </location>
</feature>
<feature type="transmembrane region" description="Helical" evidence="7">
    <location>
        <begin position="91"/>
        <end position="110"/>
    </location>
</feature>
<keyword evidence="4 7" id="KW-0812">Transmembrane</keyword>
<evidence type="ECO:0000256" key="1">
    <source>
        <dbReference type="ARBA" id="ARBA00004141"/>
    </source>
</evidence>
<dbReference type="GO" id="GO:0016740">
    <property type="term" value="F:transferase activity"/>
    <property type="evidence" value="ECO:0007669"/>
    <property type="project" value="UniProtKB-KW"/>
</dbReference>